<gene>
    <name evidence="2" type="ORF">BDCG_04901</name>
</gene>
<dbReference type="Proteomes" id="UP000002039">
    <property type="component" value="Unassembled WGS sequence"/>
</dbReference>
<reference evidence="3" key="1">
    <citation type="journal article" date="2015" name="PLoS Genet.">
        <title>The dynamic genome and transcriptome of the human fungal pathogen Blastomyces and close relative Emmonsia.</title>
        <authorList>
            <person name="Munoz J.F."/>
            <person name="Gauthier G.M."/>
            <person name="Desjardins C.A."/>
            <person name="Gallo J.E."/>
            <person name="Holder J."/>
            <person name="Sullivan T.D."/>
            <person name="Marty A.J."/>
            <person name="Carmen J.C."/>
            <person name="Chen Z."/>
            <person name="Ding L."/>
            <person name="Gujja S."/>
            <person name="Magrini V."/>
            <person name="Misas E."/>
            <person name="Mitreva M."/>
            <person name="Priest M."/>
            <person name="Saif S."/>
            <person name="Whiston E.A."/>
            <person name="Young S."/>
            <person name="Zeng Q."/>
            <person name="Goldman W.E."/>
            <person name="Mardis E.R."/>
            <person name="Taylor J.W."/>
            <person name="McEwen J.G."/>
            <person name="Clay O.K."/>
            <person name="Klein B.S."/>
            <person name="Cuomo C.A."/>
        </authorList>
    </citation>
    <scope>NUCLEOTIDE SEQUENCE [LARGE SCALE GENOMIC DNA]</scope>
    <source>
        <strain evidence="3">ER-3 / ATCC MYA-2586</strain>
    </source>
</reference>
<dbReference type="GeneID" id="69026971"/>
<feature type="compositionally biased region" description="Basic and acidic residues" evidence="1">
    <location>
        <begin position="263"/>
        <end position="287"/>
    </location>
</feature>
<feature type="compositionally biased region" description="Polar residues" evidence="1">
    <location>
        <begin position="146"/>
        <end position="168"/>
    </location>
</feature>
<feature type="region of interest" description="Disordered" evidence="1">
    <location>
        <begin position="143"/>
        <end position="191"/>
    </location>
</feature>
<evidence type="ECO:0000313" key="3">
    <source>
        <dbReference type="Proteomes" id="UP000002039"/>
    </source>
</evidence>
<keyword evidence="3" id="KW-1185">Reference proteome</keyword>
<proteinExistence type="predicted"/>
<evidence type="ECO:0000313" key="2">
    <source>
        <dbReference type="EMBL" id="EEQ89781.2"/>
    </source>
</evidence>
<sequence>MAAFSKNEAHFVHLEGWFQNDKHLYIAMKYFQLNSCLLHACERIHSPRPKPSDLGISKRVPGDSAALYISFDGSFMALEILGFGPDSDAGQYTKAVDIDQIDEEFTPTRNHTFSKVSDPTGQQDGKVDEDLMEQLEFIARVEPETAQVSRTRAAQNQTGRNNSANISRSGRKYPSTHLRSPSSIRGQADSVSDEEFDVIPYTQEIFSGHLEDVPLLDDNSRIPDLTKEEPQLQGSEHSKTDHGSVQTNNAGSNKLFRYPPLDRQPHSPDHSPETHFRYPFKDIRQDRGASFAARRSNEGPRDNVFQRNKVRGTNPRSKQSGQFRASEERRPTLEHSTVKIIQENEHIAITGVPMGNFDIPRSLSIIVTTGIWNFRKYYREKMSLLRGRYQPYLASGNRTMVMPSQSTALDEERPCGTLAGFGDDSRRYNSLLQGNKVDSSNVNTGGGIHSGAECRNPQRQFTLKSSPA</sequence>
<feature type="region of interest" description="Disordered" evidence="1">
    <location>
        <begin position="228"/>
        <end position="332"/>
    </location>
</feature>
<feature type="region of interest" description="Disordered" evidence="1">
    <location>
        <begin position="435"/>
        <end position="468"/>
    </location>
</feature>
<dbReference type="RefSeq" id="XP_045276632.1">
    <property type="nucleotide sequence ID" value="XM_045420543.1"/>
</dbReference>
<accession>A0ABP2EZL6</accession>
<feature type="compositionally biased region" description="Basic and acidic residues" evidence="1">
    <location>
        <begin position="228"/>
        <end position="242"/>
    </location>
</feature>
<feature type="compositionally biased region" description="Polar residues" evidence="1">
    <location>
        <begin position="314"/>
        <end position="323"/>
    </location>
</feature>
<dbReference type="EMBL" id="EQ999977">
    <property type="protein sequence ID" value="EEQ89781.2"/>
    <property type="molecule type" value="Genomic_DNA"/>
</dbReference>
<name>A0ABP2EZL6_AJEDR</name>
<feature type="compositionally biased region" description="Polar residues" evidence="1">
    <location>
        <begin position="243"/>
        <end position="252"/>
    </location>
</feature>
<protein>
    <submittedName>
        <fullName evidence="2">Uncharacterized protein</fullName>
    </submittedName>
</protein>
<feature type="compositionally biased region" description="Polar residues" evidence="1">
    <location>
        <begin position="457"/>
        <end position="468"/>
    </location>
</feature>
<organism evidence="2 3">
    <name type="scientific">Ajellomyces dermatitidis (strain ER-3 / ATCC MYA-2586)</name>
    <name type="common">Blastomyces dermatitidis</name>
    <dbReference type="NCBI Taxonomy" id="559297"/>
    <lineage>
        <taxon>Eukaryota</taxon>
        <taxon>Fungi</taxon>
        <taxon>Dikarya</taxon>
        <taxon>Ascomycota</taxon>
        <taxon>Pezizomycotina</taxon>
        <taxon>Eurotiomycetes</taxon>
        <taxon>Eurotiomycetidae</taxon>
        <taxon>Onygenales</taxon>
        <taxon>Ajellomycetaceae</taxon>
        <taxon>Blastomyces</taxon>
    </lineage>
</organism>
<evidence type="ECO:0000256" key="1">
    <source>
        <dbReference type="SAM" id="MobiDB-lite"/>
    </source>
</evidence>